<keyword evidence="3" id="KW-1185">Reference proteome</keyword>
<dbReference type="Pfam" id="PF10825">
    <property type="entry name" value="DUF2752"/>
    <property type="match status" value="1"/>
</dbReference>
<comment type="caution">
    <text evidence="2">The sequence shown here is derived from an EMBL/GenBank/DDBJ whole genome shotgun (WGS) entry which is preliminary data.</text>
</comment>
<dbReference type="AlphaFoldDB" id="A0A077MAG8"/>
<dbReference type="OrthoDB" id="5966662at2"/>
<accession>A0A077MAG8</accession>
<feature type="transmembrane region" description="Helical" evidence="1">
    <location>
        <begin position="40"/>
        <end position="59"/>
    </location>
</feature>
<feature type="transmembrane region" description="Helical" evidence="1">
    <location>
        <begin position="71"/>
        <end position="89"/>
    </location>
</feature>
<dbReference type="STRING" id="1193518.BN13_1150004"/>
<evidence type="ECO:0000256" key="1">
    <source>
        <dbReference type="SAM" id="Phobius"/>
    </source>
</evidence>
<keyword evidence="1" id="KW-1133">Transmembrane helix</keyword>
<evidence type="ECO:0000313" key="2">
    <source>
        <dbReference type="EMBL" id="CCI51688.1"/>
    </source>
</evidence>
<reference evidence="2 3" key="1">
    <citation type="journal article" date="2013" name="ISME J.">
        <title>A metabolic model for members of the genus Tetrasphaera involved in enhanced biological phosphorus removal.</title>
        <authorList>
            <person name="Kristiansen R."/>
            <person name="Nguyen H.T.T."/>
            <person name="Saunders A.M."/>
            <person name="Nielsen J.L."/>
            <person name="Wimmer R."/>
            <person name="Le V.Q."/>
            <person name="McIlroy S.J."/>
            <person name="Petrovski S."/>
            <person name="Seviour R.J."/>
            <person name="Calteau A."/>
            <person name="Nielsen K.L."/>
            <person name="Nielsen P.H."/>
        </authorList>
    </citation>
    <scope>NUCLEOTIDE SEQUENCE [LARGE SCALE GENOMIC DNA]</scope>
    <source>
        <strain evidence="2 3">Ben 74</strain>
    </source>
</reference>
<sequence>MIPCPFYALTGWYCPLCGGQRLALALSHGDLGRAWAENPLVMVALGGVAVLLLLRLTRVYAVPVTLIRRPAVLWGIAVVMLAFGVARNLPGLSMLGPV</sequence>
<gene>
    <name evidence="2" type="ORF">BN13_1150004</name>
</gene>
<protein>
    <recommendedName>
        <fullName evidence="4">DUF2752 domain-containing protein</fullName>
    </recommendedName>
</protein>
<name>A0A077MAG8_9MICO</name>
<keyword evidence="1" id="KW-0812">Transmembrane</keyword>
<dbReference type="RefSeq" id="WP_048548066.1">
    <property type="nucleotide sequence ID" value="NZ_HF571038.1"/>
</dbReference>
<evidence type="ECO:0000313" key="3">
    <source>
        <dbReference type="Proteomes" id="UP000035720"/>
    </source>
</evidence>
<proteinExistence type="predicted"/>
<keyword evidence="1" id="KW-0472">Membrane</keyword>
<dbReference type="EMBL" id="CAJC01000019">
    <property type="protein sequence ID" value="CCI51688.1"/>
    <property type="molecule type" value="Genomic_DNA"/>
</dbReference>
<dbReference type="InterPro" id="IPR021215">
    <property type="entry name" value="DUF2752"/>
</dbReference>
<evidence type="ECO:0008006" key="4">
    <source>
        <dbReference type="Google" id="ProtNLM"/>
    </source>
</evidence>
<organism evidence="2 3">
    <name type="scientific">Nostocoides jenkinsii Ben 74</name>
    <dbReference type="NCBI Taxonomy" id="1193518"/>
    <lineage>
        <taxon>Bacteria</taxon>
        <taxon>Bacillati</taxon>
        <taxon>Actinomycetota</taxon>
        <taxon>Actinomycetes</taxon>
        <taxon>Micrococcales</taxon>
        <taxon>Intrasporangiaceae</taxon>
        <taxon>Nostocoides</taxon>
    </lineage>
</organism>
<dbReference type="Proteomes" id="UP000035720">
    <property type="component" value="Unassembled WGS sequence"/>
</dbReference>